<dbReference type="SUPFAM" id="SSF48452">
    <property type="entry name" value="TPR-like"/>
    <property type="match status" value="2"/>
</dbReference>
<reference evidence="10 11" key="1">
    <citation type="submission" date="2019-01" db="EMBL/GenBank/DDBJ databases">
        <authorList>
            <person name="Chen W.-M."/>
        </authorList>
    </citation>
    <scope>NUCLEOTIDE SEQUENCE [LARGE SCALE GENOMIC DNA]</scope>
    <source>
        <strain evidence="10 11">CCP-6</strain>
    </source>
</reference>
<evidence type="ECO:0000256" key="2">
    <source>
        <dbReference type="ARBA" id="ARBA00005386"/>
    </source>
</evidence>
<keyword evidence="11" id="KW-1185">Reference proteome</keyword>
<protein>
    <recommendedName>
        <fullName evidence="3">protein O-GlcNAc transferase</fullName>
        <ecNumber evidence="3">2.4.1.255</ecNumber>
    </recommendedName>
</protein>
<feature type="domain" description="O-GlcNAc transferase C-terminal" evidence="9">
    <location>
        <begin position="383"/>
        <end position="532"/>
    </location>
</feature>
<dbReference type="Gene3D" id="3.40.50.2000">
    <property type="entry name" value="Glycogen Phosphorylase B"/>
    <property type="match status" value="1"/>
</dbReference>
<organism evidence="10 11">
    <name type="scientific">Rhodovarius crocodyli</name>
    <dbReference type="NCBI Taxonomy" id="1979269"/>
    <lineage>
        <taxon>Bacteria</taxon>
        <taxon>Pseudomonadati</taxon>
        <taxon>Pseudomonadota</taxon>
        <taxon>Alphaproteobacteria</taxon>
        <taxon>Acetobacterales</taxon>
        <taxon>Roseomonadaceae</taxon>
        <taxon>Rhodovarius</taxon>
    </lineage>
</organism>
<feature type="repeat" description="TPR" evidence="8">
    <location>
        <begin position="71"/>
        <end position="104"/>
    </location>
</feature>
<keyword evidence="4" id="KW-0328">Glycosyltransferase</keyword>
<dbReference type="PANTHER" id="PTHR44835:SF1">
    <property type="entry name" value="PROTEIN O-GLCNAC TRANSFERASE"/>
    <property type="match status" value="1"/>
</dbReference>
<dbReference type="RefSeq" id="WP_127789355.1">
    <property type="nucleotide sequence ID" value="NZ_SACL01000008.1"/>
</dbReference>
<dbReference type="PANTHER" id="PTHR44835">
    <property type="entry name" value="UDP-N-ACETYLGLUCOSAMINE--PEPTIDE N-ACETYLGLUCOSAMINYLTRANSFERASE SPINDLY-RELATED"/>
    <property type="match status" value="1"/>
</dbReference>
<dbReference type="EC" id="2.4.1.255" evidence="3"/>
<dbReference type="InterPro" id="IPR051939">
    <property type="entry name" value="Glycosyltr_41/O-GlcNAc_trsf"/>
</dbReference>
<keyword evidence="5" id="KW-0808">Transferase</keyword>
<proteinExistence type="inferred from homology"/>
<keyword evidence="6" id="KW-0677">Repeat</keyword>
<dbReference type="Proteomes" id="UP000282957">
    <property type="component" value="Unassembled WGS sequence"/>
</dbReference>
<dbReference type="Pfam" id="PF13432">
    <property type="entry name" value="TPR_16"/>
    <property type="match status" value="3"/>
</dbReference>
<dbReference type="InterPro" id="IPR019734">
    <property type="entry name" value="TPR_rpt"/>
</dbReference>
<dbReference type="SMART" id="SM00028">
    <property type="entry name" value="TPR"/>
    <property type="match status" value="4"/>
</dbReference>
<evidence type="ECO:0000259" key="9">
    <source>
        <dbReference type="Pfam" id="PF13844"/>
    </source>
</evidence>
<evidence type="ECO:0000256" key="1">
    <source>
        <dbReference type="ARBA" id="ARBA00004922"/>
    </source>
</evidence>
<dbReference type="EMBL" id="SACL01000008">
    <property type="protein sequence ID" value="RVT92025.1"/>
    <property type="molecule type" value="Genomic_DNA"/>
</dbReference>
<gene>
    <name evidence="10" type="ORF">EOD42_20025</name>
</gene>
<feature type="domain" description="O-GlcNAc transferase C-terminal" evidence="9">
    <location>
        <begin position="555"/>
        <end position="730"/>
    </location>
</feature>
<evidence type="ECO:0000313" key="11">
    <source>
        <dbReference type="Proteomes" id="UP000282957"/>
    </source>
</evidence>
<dbReference type="SUPFAM" id="SSF53756">
    <property type="entry name" value="UDP-Glycosyltransferase/glycogen phosphorylase"/>
    <property type="match status" value="1"/>
</dbReference>
<dbReference type="AlphaFoldDB" id="A0A437M393"/>
<evidence type="ECO:0000256" key="3">
    <source>
        <dbReference type="ARBA" id="ARBA00011970"/>
    </source>
</evidence>
<comment type="caution">
    <text evidence="10">The sequence shown here is derived from an EMBL/GenBank/DDBJ whole genome shotgun (WGS) entry which is preliminary data.</text>
</comment>
<dbReference type="OrthoDB" id="146908at2"/>
<evidence type="ECO:0000256" key="8">
    <source>
        <dbReference type="PROSITE-ProRule" id="PRU00339"/>
    </source>
</evidence>
<evidence type="ECO:0000256" key="6">
    <source>
        <dbReference type="ARBA" id="ARBA00022737"/>
    </source>
</evidence>
<evidence type="ECO:0000313" key="10">
    <source>
        <dbReference type="EMBL" id="RVT92025.1"/>
    </source>
</evidence>
<dbReference type="GO" id="GO:0097363">
    <property type="term" value="F:protein O-acetylglucosaminyltransferase activity"/>
    <property type="evidence" value="ECO:0007669"/>
    <property type="project" value="UniProtKB-EC"/>
</dbReference>
<dbReference type="Gene3D" id="1.25.40.10">
    <property type="entry name" value="Tetratricopeptide repeat domain"/>
    <property type="match status" value="2"/>
</dbReference>
<sequence length="747" mass="79857">MNHIPPFRRAIQALAEGQTRAALPWLRQSIAEADEPELARLNLGMALADLGEFGEAEPLLRRALHDMPRLAEPRFRLGRIAAQRLQLTEARECFEAALATDPGHVMSLVGLAMLDEAAGRPEAALALLDHAALLAPSDRAIALFRLRCRAATEPAHAGMEIALSLLASPEGSVEDARLAASLLPPAEALPKLEAGAANQPLNWRWSFAIALVQQAAGEDEAAVASLRLAHLVSDGLPAVQGELGMRLAGLRRHAEAEPHLAQATHFLPSDPSFRSQHGITLFKLHRFSESRAVLEAAVRDFGPLPTLLGNLALTLNAQGLQREALATARRTPENVAGLANRLGVQPYHPQEGTAAALAATARALGALLPAPSLACHPPGFDPHRRLRVGFLSSSFSRHPVGWLTLAGIEALPREEVEVACFSLRPGSDALAQRFHARADLWRELPKLDDLALVEAIRADRPDILVDLGGHGEGGRVTALAHRAAPVQVKWVGAQSCTTGVPGLDWMLTDRWETPPGSEAHYTERLLAMPDGYVCYTPPAAAPPVAPLPASTRGQVTFGCFNNMAKMTPEVLTAWAEIMAATPGSRLVLRTHALADAATRHLVLERAVACGLDPARIEAHGPVPHEALLAAYGEIDIALEPFPYAGGLTACEALYMGVPLVALAGSSFAGRHAVSHLSNIGLTDWITESVPAYVRRAIAAAQDVVGLQDLRSGLRARMVASPLMDAPRFGRNLAVALRHAWHERCLAQ</sequence>
<dbReference type="Pfam" id="PF13844">
    <property type="entry name" value="Glyco_transf_41"/>
    <property type="match status" value="2"/>
</dbReference>
<evidence type="ECO:0000256" key="7">
    <source>
        <dbReference type="ARBA" id="ARBA00022803"/>
    </source>
</evidence>
<accession>A0A437M393</accession>
<comment type="similarity">
    <text evidence="2">Belongs to the glycosyltransferase 41 family. O-GlcNAc transferase subfamily.</text>
</comment>
<dbReference type="InterPro" id="IPR029489">
    <property type="entry name" value="OGT/SEC/SPY_C"/>
</dbReference>
<name>A0A437M393_9PROT</name>
<dbReference type="Gene3D" id="3.40.50.11380">
    <property type="match status" value="1"/>
</dbReference>
<dbReference type="InterPro" id="IPR011990">
    <property type="entry name" value="TPR-like_helical_dom_sf"/>
</dbReference>
<keyword evidence="7 8" id="KW-0802">TPR repeat</keyword>
<comment type="pathway">
    <text evidence="1">Protein modification; protein glycosylation.</text>
</comment>
<dbReference type="PROSITE" id="PS50005">
    <property type="entry name" value="TPR"/>
    <property type="match status" value="1"/>
</dbReference>
<evidence type="ECO:0000256" key="5">
    <source>
        <dbReference type="ARBA" id="ARBA00022679"/>
    </source>
</evidence>
<evidence type="ECO:0000256" key="4">
    <source>
        <dbReference type="ARBA" id="ARBA00022676"/>
    </source>
</evidence>